<organism evidence="2 3">
    <name type="scientific">Drechmeria coniospora</name>
    <name type="common">Nematophagous fungus</name>
    <name type="synonym">Meria coniospora</name>
    <dbReference type="NCBI Taxonomy" id="98403"/>
    <lineage>
        <taxon>Eukaryota</taxon>
        <taxon>Fungi</taxon>
        <taxon>Dikarya</taxon>
        <taxon>Ascomycota</taxon>
        <taxon>Pezizomycotina</taxon>
        <taxon>Sordariomycetes</taxon>
        <taxon>Hypocreomycetidae</taxon>
        <taxon>Hypocreales</taxon>
        <taxon>Ophiocordycipitaceae</taxon>
        <taxon>Drechmeria</taxon>
    </lineage>
</organism>
<protein>
    <submittedName>
        <fullName evidence="2">Uncharacterized protein</fullName>
    </submittedName>
</protein>
<feature type="compositionally biased region" description="Low complexity" evidence="1">
    <location>
        <begin position="20"/>
        <end position="35"/>
    </location>
</feature>
<gene>
    <name evidence="2" type="ORF">DCS_08270</name>
</gene>
<dbReference type="GeneID" id="63720913"/>
<evidence type="ECO:0000313" key="2">
    <source>
        <dbReference type="EMBL" id="KYK56300.1"/>
    </source>
</evidence>
<dbReference type="Proteomes" id="UP000076580">
    <property type="component" value="Chromosome 03"/>
</dbReference>
<accession>A0A151GGR7</accession>
<dbReference type="RefSeq" id="XP_040655652.1">
    <property type="nucleotide sequence ID" value="XM_040805548.1"/>
</dbReference>
<keyword evidence="3" id="KW-1185">Reference proteome</keyword>
<evidence type="ECO:0000256" key="1">
    <source>
        <dbReference type="SAM" id="MobiDB-lite"/>
    </source>
</evidence>
<dbReference type="EMBL" id="LAYC01000003">
    <property type="protein sequence ID" value="KYK56300.1"/>
    <property type="molecule type" value="Genomic_DNA"/>
</dbReference>
<feature type="region of interest" description="Disordered" evidence="1">
    <location>
        <begin position="82"/>
        <end position="124"/>
    </location>
</feature>
<proteinExistence type="predicted"/>
<sequence>MAMPRPLRVDAEAASGAKAVSGAEAASGAKAASGAQPLRRGEPLCPTASATTPQRALPKRAWHALSPPYSRRRRFRCGPLIASSSSQPHAPCSFHQSLDGNASRWTSASEPSVSPRTTSPATGVTAVEKATGEGYDGWWRAPRQRPTGSAHATSISCRSVQARGTTCLTVSEARAECPFVVECCLHPAQVPLAGPVFSTSTPASRRCVGDMLGALPCRALLRSLRVPGPLYVCCISSRKPSRTSVRRVYSLARRCDEVAHGSIQAGPAHGSRIDWPAFSPRRS</sequence>
<evidence type="ECO:0000313" key="3">
    <source>
        <dbReference type="Proteomes" id="UP000076580"/>
    </source>
</evidence>
<reference evidence="2 3" key="1">
    <citation type="journal article" date="2016" name="Sci. Rep.">
        <title>Insights into Adaptations to a Near-Obligate Nematode Endoparasitic Lifestyle from the Finished Genome of Drechmeria coniospora.</title>
        <authorList>
            <person name="Zhang L."/>
            <person name="Zhou Z."/>
            <person name="Guo Q."/>
            <person name="Fokkens L."/>
            <person name="Miskei M."/>
            <person name="Pocsi I."/>
            <person name="Zhang W."/>
            <person name="Chen M."/>
            <person name="Wang L."/>
            <person name="Sun Y."/>
            <person name="Donzelli B.G."/>
            <person name="Gibson D.M."/>
            <person name="Nelson D.R."/>
            <person name="Luo J.G."/>
            <person name="Rep M."/>
            <person name="Liu H."/>
            <person name="Yang S."/>
            <person name="Wang J."/>
            <person name="Krasnoff S.B."/>
            <person name="Xu Y."/>
            <person name="Molnar I."/>
            <person name="Lin M."/>
        </authorList>
    </citation>
    <scope>NUCLEOTIDE SEQUENCE [LARGE SCALE GENOMIC DNA]</scope>
    <source>
        <strain evidence="2 3">ARSEF 6962</strain>
    </source>
</reference>
<dbReference type="AlphaFoldDB" id="A0A151GGR7"/>
<feature type="region of interest" description="Disordered" evidence="1">
    <location>
        <begin position="20"/>
        <end position="65"/>
    </location>
</feature>
<name>A0A151GGR7_DRECN</name>
<dbReference type="InParanoid" id="A0A151GGR7"/>
<comment type="caution">
    <text evidence="2">The sequence shown here is derived from an EMBL/GenBank/DDBJ whole genome shotgun (WGS) entry which is preliminary data.</text>
</comment>
<feature type="compositionally biased region" description="Polar residues" evidence="1">
    <location>
        <begin position="82"/>
        <end position="122"/>
    </location>
</feature>